<dbReference type="SUPFAM" id="SSF54862">
    <property type="entry name" value="4Fe-4S ferredoxins"/>
    <property type="match status" value="1"/>
</dbReference>
<keyword evidence="2" id="KW-1185">Reference proteome</keyword>
<dbReference type="OrthoDB" id="1524937at2"/>
<dbReference type="eggNOG" id="COG1141">
    <property type="taxonomic scope" value="Bacteria"/>
</dbReference>
<sequence>MIRIIQYRNKCIGCNACVEASFYRWRISKQDGKSTLIGGTEKKGIYMVTVGDDEYDSSMIAAKSCPVNIIKIERLSFSLLR</sequence>
<dbReference type="RefSeq" id="WP_008503719.1">
    <property type="nucleotide sequence ID" value="NZ_CM001403.1"/>
</dbReference>
<proteinExistence type="predicted"/>
<dbReference type="Proteomes" id="UP000002774">
    <property type="component" value="Chromosome"/>
</dbReference>
<dbReference type="HOGENOM" id="CLU_139698_9_2_10"/>
<dbReference type="STRING" id="714943.Mucpa_0006"/>
<dbReference type="AlphaFoldDB" id="H1YCM3"/>
<accession>H1YCM3</accession>
<name>H1YCM3_9SPHI</name>
<organism evidence="1 2">
    <name type="scientific">Mucilaginibacter paludis DSM 18603</name>
    <dbReference type="NCBI Taxonomy" id="714943"/>
    <lineage>
        <taxon>Bacteria</taxon>
        <taxon>Pseudomonadati</taxon>
        <taxon>Bacteroidota</taxon>
        <taxon>Sphingobacteriia</taxon>
        <taxon>Sphingobacteriales</taxon>
        <taxon>Sphingobacteriaceae</taxon>
        <taxon>Mucilaginibacter</taxon>
    </lineage>
</organism>
<dbReference type="Gene3D" id="3.30.70.20">
    <property type="match status" value="1"/>
</dbReference>
<dbReference type="Pfam" id="PF13459">
    <property type="entry name" value="Fer4_15"/>
    <property type="match status" value="1"/>
</dbReference>
<evidence type="ECO:0000313" key="1">
    <source>
        <dbReference type="EMBL" id="EHQ24210.1"/>
    </source>
</evidence>
<dbReference type="EMBL" id="CM001403">
    <property type="protein sequence ID" value="EHQ24210.1"/>
    <property type="molecule type" value="Genomic_DNA"/>
</dbReference>
<gene>
    <name evidence="1" type="ORF">Mucpa_0006</name>
</gene>
<evidence type="ECO:0000313" key="2">
    <source>
        <dbReference type="Proteomes" id="UP000002774"/>
    </source>
</evidence>
<reference evidence="1" key="1">
    <citation type="submission" date="2011-09" db="EMBL/GenBank/DDBJ databases">
        <title>The permanent draft genome of Mucilaginibacter paludis DSM 18603.</title>
        <authorList>
            <consortium name="US DOE Joint Genome Institute (JGI-PGF)"/>
            <person name="Lucas S."/>
            <person name="Han J."/>
            <person name="Lapidus A."/>
            <person name="Bruce D."/>
            <person name="Goodwin L."/>
            <person name="Pitluck S."/>
            <person name="Peters L."/>
            <person name="Kyrpides N."/>
            <person name="Mavromatis K."/>
            <person name="Ivanova N."/>
            <person name="Mikhailova N."/>
            <person name="Held B."/>
            <person name="Detter J.C."/>
            <person name="Tapia R."/>
            <person name="Han C."/>
            <person name="Land M."/>
            <person name="Hauser L."/>
            <person name="Markowitz V."/>
            <person name="Cheng J.-F."/>
            <person name="Hugenholtz P."/>
            <person name="Woyke T."/>
            <person name="Wu D."/>
            <person name="Tindall B."/>
            <person name="Brambilla E."/>
            <person name="Klenk H.-P."/>
            <person name="Eisen J.A."/>
        </authorList>
    </citation>
    <scope>NUCLEOTIDE SEQUENCE [LARGE SCALE GENOMIC DNA]</scope>
    <source>
        <strain evidence="1">DSM 18603</strain>
    </source>
</reference>
<protein>
    <submittedName>
        <fullName evidence="1">4fe-4S ferredoxin IroN-sulfur binding domaiN-containing protein</fullName>
    </submittedName>
</protein>